<proteinExistence type="inferred from homology"/>
<dbReference type="PANTHER" id="PTHR30269">
    <property type="entry name" value="TRANSMEMBRANE PROTEIN YFCA"/>
    <property type="match status" value="1"/>
</dbReference>
<name>A0A1H6CLV8_9ACTN</name>
<dbReference type="InterPro" id="IPR002781">
    <property type="entry name" value="TM_pro_TauE-like"/>
</dbReference>
<comment type="similarity">
    <text evidence="2 8">Belongs to the 4-toluene sulfonate uptake permease (TSUP) (TC 2.A.102) family.</text>
</comment>
<evidence type="ECO:0000256" key="6">
    <source>
        <dbReference type="ARBA" id="ARBA00022989"/>
    </source>
</evidence>
<evidence type="ECO:0000256" key="1">
    <source>
        <dbReference type="ARBA" id="ARBA00004651"/>
    </source>
</evidence>
<keyword evidence="4 8" id="KW-1003">Cell membrane</keyword>
<protein>
    <recommendedName>
        <fullName evidence="8">Probable membrane transporter protein</fullName>
    </recommendedName>
</protein>
<feature type="transmembrane region" description="Helical" evidence="8">
    <location>
        <begin position="106"/>
        <end position="124"/>
    </location>
</feature>
<dbReference type="AlphaFoldDB" id="A0A1H6CLV8"/>
<dbReference type="EMBL" id="FNVO01000010">
    <property type="protein sequence ID" value="SEG73932.1"/>
    <property type="molecule type" value="Genomic_DNA"/>
</dbReference>
<gene>
    <name evidence="9" type="ORF">SAMN04489712_110171</name>
</gene>
<evidence type="ECO:0000256" key="2">
    <source>
        <dbReference type="ARBA" id="ARBA00009142"/>
    </source>
</evidence>
<evidence type="ECO:0000256" key="4">
    <source>
        <dbReference type="ARBA" id="ARBA00022475"/>
    </source>
</evidence>
<comment type="subcellular location">
    <subcellularLocation>
        <location evidence="1 8">Cell membrane</location>
        <topology evidence="1 8">Multi-pass membrane protein</topology>
    </subcellularLocation>
</comment>
<feature type="transmembrane region" description="Helical" evidence="8">
    <location>
        <begin position="38"/>
        <end position="60"/>
    </location>
</feature>
<evidence type="ECO:0000256" key="3">
    <source>
        <dbReference type="ARBA" id="ARBA00022448"/>
    </source>
</evidence>
<dbReference type="Pfam" id="PF01925">
    <property type="entry name" value="TauE"/>
    <property type="match status" value="1"/>
</dbReference>
<feature type="transmembrane region" description="Helical" evidence="8">
    <location>
        <begin position="80"/>
        <end position="99"/>
    </location>
</feature>
<feature type="transmembrane region" description="Helical" evidence="8">
    <location>
        <begin position="229"/>
        <end position="248"/>
    </location>
</feature>
<dbReference type="GO" id="GO:0005886">
    <property type="term" value="C:plasma membrane"/>
    <property type="evidence" value="ECO:0007669"/>
    <property type="project" value="UniProtKB-SubCell"/>
</dbReference>
<reference evidence="10" key="1">
    <citation type="submission" date="2016-10" db="EMBL/GenBank/DDBJ databases">
        <authorList>
            <person name="Varghese N."/>
            <person name="Submissions S."/>
        </authorList>
    </citation>
    <scope>NUCLEOTIDE SEQUENCE [LARGE SCALE GENOMIC DNA]</scope>
    <source>
        <strain evidence="10">DSM 43163</strain>
    </source>
</reference>
<keyword evidence="3" id="KW-0813">Transport</keyword>
<keyword evidence="6 8" id="KW-1133">Transmembrane helix</keyword>
<evidence type="ECO:0000313" key="9">
    <source>
        <dbReference type="EMBL" id="SEG73932.1"/>
    </source>
</evidence>
<feature type="transmembrane region" description="Helical" evidence="8">
    <location>
        <begin position="12"/>
        <end position="31"/>
    </location>
</feature>
<dbReference type="PANTHER" id="PTHR30269:SF37">
    <property type="entry name" value="MEMBRANE TRANSPORTER PROTEIN"/>
    <property type="match status" value="1"/>
</dbReference>
<evidence type="ECO:0000256" key="7">
    <source>
        <dbReference type="ARBA" id="ARBA00023136"/>
    </source>
</evidence>
<feature type="transmembrane region" description="Helical" evidence="8">
    <location>
        <begin position="136"/>
        <end position="158"/>
    </location>
</feature>
<dbReference type="InterPro" id="IPR052017">
    <property type="entry name" value="TSUP"/>
</dbReference>
<accession>A0A1H6CLV8</accession>
<evidence type="ECO:0000256" key="8">
    <source>
        <dbReference type="RuleBase" id="RU363041"/>
    </source>
</evidence>
<evidence type="ECO:0000313" key="10">
    <source>
        <dbReference type="Proteomes" id="UP000236723"/>
    </source>
</evidence>
<evidence type="ECO:0000256" key="5">
    <source>
        <dbReference type="ARBA" id="ARBA00022692"/>
    </source>
</evidence>
<sequence>MTATAAVDLPSVMQTVLLVMAAFGAAVLSAVTGFGGGVLLLAVCIAVLGPRNAVVVVTIAQLASNGGRAWFNRAEIDYRLAGVFCIGAVPGAVGGALLLISTPVDILARIIGGFLLAMVLWRHLSPATARVPVPVFVGVGAVAGVGSGLLGSLGPLVAQLFLARGLVRGAYIGTDAAATLIMHVTKLVVYAVTAVLNATNLLVGLVLAPSSIAGSWAGKQIVDRISATVFVLIVELALVTFGIALLIGGEL</sequence>
<keyword evidence="7 8" id="KW-0472">Membrane</keyword>
<keyword evidence="5 8" id="KW-0812">Transmembrane</keyword>
<organism evidence="9 10">
    <name type="scientific">Thermomonospora echinospora</name>
    <dbReference type="NCBI Taxonomy" id="1992"/>
    <lineage>
        <taxon>Bacteria</taxon>
        <taxon>Bacillati</taxon>
        <taxon>Actinomycetota</taxon>
        <taxon>Actinomycetes</taxon>
        <taxon>Streptosporangiales</taxon>
        <taxon>Thermomonosporaceae</taxon>
        <taxon>Thermomonospora</taxon>
    </lineage>
</organism>
<feature type="transmembrane region" description="Helical" evidence="8">
    <location>
        <begin position="198"/>
        <end position="217"/>
    </location>
</feature>
<keyword evidence="10" id="KW-1185">Reference proteome</keyword>
<dbReference type="Proteomes" id="UP000236723">
    <property type="component" value="Unassembled WGS sequence"/>
</dbReference>